<protein>
    <submittedName>
        <fullName evidence="10">TonB-dependent receptor</fullName>
    </submittedName>
</protein>
<keyword evidence="11" id="KW-1185">Reference proteome</keyword>
<evidence type="ECO:0000256" key="8">
    <source>
        <dbReference type="SAM" id="SignalP"/>
    </source>
</evidence>
<dbReference type="PROSITE" id="PS52016">
    <property type="entry name" value="TONB_DEPENDENT_REC_3"/>
    <property type="match status" value="1"/>
</dbReference>
<dbReference type="InterPro" id="IPR037066">
    <property type="entry name" value="Plug_dom_sf"/>
</dbReference>
<keyword evidence="10" id="KW-0675">Receptor</keyword>
<dbReference type="OrthoDB" id="9758870at2"/>
<dbReference type="Pfam" id="PF13715">
    <property type="entry name" value="CarbopepD_reg_2"/>
    <property type="match status" value="1"/>
</dbReference>
<evidence type="ECO:0000256" key="7">
    <source>
        <dbReference type="PROSITE-ProRule" id="PRU01360"/>
    </source>
</evidence>
<comment type="subcellular location">
    <subcellularLocation>
        <location evidence="1 7">Cell outer membrane</location>
        <topology evidence="1 7">Multi-pass membrane protein</topology>
    </subcellularLocation>
</comment>
<dbReference type="SUPFAM" id="SSF56935">
    <property type="entry name" value="Porins"/>
    <property type="match status" value="1"/>
</dbReference>
<keyword evidence="3 7" id="KW-1134">Transmembrane beta strand</keyword>
<dbReference type="Gene3D" id="2.40.170.20">
    <property type="entry name" value="TonB-dependent receptor, beta-barrel domain"/>
    <property type="match status" value="1"/>
</dbReference>
<dbReference type="InterPro" id="IPR039426">
    <property type="entry name" value="TonB-dep_rcpt-like"/>
</dbReference>
<evidence type="ECO:0000256" key="2">
    <source>
        <dbReference type="ARBA" id="ARBA00022448"/>
    </source>
</evidence>
<evidence type="ECO:0000256" key="6">
    <source>
        <dbReference type="ARBA" id="ARBA00023237"/>
    </source>
</evidence>
<dbReference type="SUPFAM" id="SSF49464">
    <property type="entry name" value="Carboxypeptidase regulatory domain-like"/>
    <property type="match status" value="1"/>
</dbReference>
<proteinExistence type="inferred from homology"/>
<evidence type="ECO:0000313" key="11">
    <source>
        <dbReference type="Proteomes" id="UP000240357"/>
    </source>
</evidence>
<dbReference type="InterPro" id="IPR012910">
    <property type="entry name" value="Plug_dom"/>
</dbReference>
<keyword evidence="5 7" id="KW-0472">Membrane</keyword>
<evidence type="ECO:0000256" key="1">
    <source>
        <dbReference type="ARBA" id="ARBA00004571"/>
    </source>
</evidence>
<gene>
    <name evidence="10" type="ORF">AHMF7605_17495</name>
</gene>
<keyword evidence="6 7" id="KW-0998">Cell outer membrane</keyword>
<dbReference type="InterPro" id="IPR008969">
    <property type="entry name" value="CarboxyPept-like_regulatory"/>
</dbReference>
<keyword evidence="2 7" id="KW-0813">Transport</keyword>
<dbReference type="EMBL" id="PYFT01000001">
    <property type="protein sequence ID" value="PSR55173.1"/>
    <property type="molecule type" value="Genomic_DNA"/>
</dbReference>
<evidence type="ECO:0000256" key="5">
    <source>
        <dbReference type="ARBA" id="ARBA00023136"/>
    </source>
</evidence>
<comment type="caution">
    <text evidence="10">The sequence shown here is derived from an EMBL/GenBank/DDBJ whole genome shotgun (WGS) entry which is preliminary data.</text>
</comment>
<dbReference type="Gene3D" id="2.60.40.1120">
    <property type="entry name" value="Carboxypeptidase-like, regulatory domain"/>
    <property type="match status" value="1"/>
</dbReference>
<dbReference type="AlphaFoldDB" id="A0A2T2YI32"/>
<keyword evidence="4 7" id="KW-0812">Transmembrane</keyword>
<organism evidence="10 11">
    <name type="scientific">Adhaeribacter arboris</name>
    <dbReference type="NCBI Taxonomy" id="2072846"/>
    <lineage>
        <taxon>Bacteria</taxon>
        <taxon>Pseudomonadati</taxon>
        <taxon>Bacteroidota</taxon>
        <taxon>Cytophagia</taxon>
        <taxon>Cytophagales</taxon>
        <taxon>Hymenobacteraceae</taxon>
        <taxon>Adhaeribacter</taxon>
    </lineage>
</organism>
<evidence type="ECO:0000259" key="9">
    <source>
        <dbReference type="Pfam" id="PF07715"/>
    </source>
</evidence>
<reference evidence="10 11" key="1">
    <citation type="submission" date="2018-03" db="EMBL/GenBank/DDBJ databases">
        <title>Adhaeribacter sp. HMF7605 Genome sequencing and assembly.</title>
        <authorList>
            <person name="Kang H."/>
            <person name="Kang J."/>
            <person name="Cha I."/>
            <person name="Kim H."/>
            <person name="Joh K."/>
        </authorList>
    </citation>
    <scope>NUCLEOTIDE SEQUENCE [LARGE SCALE GENOMIC DNA]</scope>
    <source>
        <strain evidence="10 11">HMF7605</strain>
    </source>
</reference>
<evidence type="ECO:0000313" key="10">
    <source>
        <dbReference type="EMBL" id="PSR55173.1"/>
    </source>
</evidence>
<keyword evidence="8" id="KW-0732">Signal</keyword>
<feature type="signal peptide" evidence="8">
    <location>
        <begin position="1"/>
        <end position="23"/>
    </location>
</feature>
<dbReference type="Pfam" id="PF07715">
    <property type="entry name" value="Plug"/>
    <property type="match status" value="1"/>
</dbReference>
<comment type="similarity">
    <text evidence="7">Belongs to the TonB-dependent receptor family.</text>
</comment>
<dbReference type="Gene3D" id="2.170.130.10">
    <property type="entry name" value="TonB-dependent receptor, plug domain"/>
    <property type="match status" value="1"/>
</dbReference>
<name>A0A2T2YI32_9BACT</name>
<dbReference type="Proteomes" id="UP000240357">
    <property type="component" value="Unassembled WGS sequence"/>
</dbReference>
<evidence type="ECO:0000256" key="3">
    <source>
        <dbReference type="ARBA" id="ARBA00022452"/>
    </source>
</evidence>
<sequence length="927" mass="104441">MIRCSWLLFLLICLLGYSNGVLGQQQADTLFTGSFTKTPFAEFVQQVEAKTSYHFFFSPATVDSLFVTLQVQEQYLPELLPQIFRNTPVQFAIDNQYRVFITKDTAIQTTLRSDFFEPATDSTISTVSPILAITASNPRSIRSRNTLETKLFEIGSGRATSVNSKANLAGYVRNLKTGEPITGASVYIQPPLIGVKSDQFGYYSLTLPVGRHELLIKSVGQKSTRRQIQITADGKLNIDLEEEVTTLKEVVVEAQKDKNVTGLQMGREQLDIKTIRQIPTAFGETDILRVVLTLPGVKSVGEGSTGFNVRGGATDQNLILFNGATIYNPAHLFGFFSAFNPDILKSVELYKSAIPAAYGGRLSSVLEIATRDGNKKQFSGSGGIGLLTSRLTLEGPIIKDKSAFLISGRSTYSDWLLQQLPNKTLRESAAAFYDVNVHLSHEANENNTFYVTAYTSRDKFKLGADTLYQYTNQSISTKWKHIFTNQLYGVVTGSLSRYSYNIESQRNPVNSSRLTYGVNQANLQVDLNYFRNETHTFNYGLSSIFYTVTPGKLQPLGFESLITLDALQEEKAIESAVYASDQITISPRLSVYLGLRYSLYQALGPRQVNQYVPGVPRTEKTITDTIFYQAGQSIAHYQGPEYRISAKYSLTDYSSLKVSYNRMRQYIHMLSNTASMSPADVWKLSDAYIRPQIGDQLAIGYYHNLKSNSIETSVEAYFKNMHDFVDYKSGATIILNHHLETDVVNAEGKAYGIELMVKKLTGKLNGWFSYTYARSLVRVNVGTPADQINNGKYYPSNFDKPHDFTLISNYRFNQRVSTSLNFTYNTGRPITLPLAKYYLRDTPRIFYSNRNEYRVPDYYRADFAVNLEGNHKIKKLAHSSWTFAVYNLTGRKNPFSIYFKSESNQIKGYQLAIFGQPIPTVTYNFRF</sequence>
<feature type="domain" description="TonB-dependent receptor plug" evidence="9">
    <location>
        <begin position="282"/>
        <end position="361"/>
    </location>
</feature>
<dbReference type="RefSeq" id="WP_106931351.1">
    <property type="nucleotide sequence ID" value="NZ_PYFT01000001.1"/>
</dbReference>
<accession>A0A2T2YI32</accession>
<dbReference type="GO" id="GO:0009279">
    <property type="term" value="C:cell outer membrane"/>
    <property type="evidence" value="ECO:0007669"/>
    <property type="project" value="UniProtKB-SubCell"/>
</dbReference>
<dbReference type="InterPro" id="IPR036942">
    <property type="entry name" value="Beta-barrel_TonB_sf"/>
</dbReference>
<evidence type="ECO:0000256" key="4">
    <source>
        <dbReference type="ARBA" id="ARBA00022692"/>
    </source>
</evidence>
<feature type="chain" id="PRO_5015640924" evidence="8">
    <location>
        <begin position="24"/>
        <end position="927"/>
    </location>
</feature>